<sequence>MRYGLVSSDGRGGKAWEDSSDGSISSDSDHAYGSRQQRQRQRQKQRQGQRLSVHQNSNINTQSKPHKSCATAASAATLAKPRRPKAEQQPLSSGAIRLTARDFPLPASPASFVLSTSSGGGGSGSGAVTVASAAASAKGDRYRESAERAHAKIAPVSSEKIDGARADACRSYALPIQVEFRRTQEALAALALDMPPPAASAAAASAAPAVVVDAAVAETLRRVQQLHNDFERRLREEAEAEQRKKDEAQRKKDEEKRKEEEAVREAAEKVKRDAAEKEQKEEAAEKARRDKAQRSKDDAAEKAKSDAAEKRRLASGVSAEALAWADRYRAMYQQLMGGVGAQVKADRAVKAYCFKQRGLVTRSIGQLKDSVAFVTRVAATVGDVLAEASRLHGAVAHQWMLNLTAKAL</sequence>
<evidence type="ECO:0000313" key="1">
    <source>
        <dbReference type="EMBL" id="KAJ1879494.1"/>
    </source>
</evidence>
<feature type="non-terminal residue" evidence="1">
    <location>
        <position position="408"/>
    </location>
</feature>
<accession>A0ACC1I0M8</accession>
<protein>
    <submittedName>
        <fullName evidence="1">Uncharacterized protein</fullName>
    </submittedName>
</protein>
<reference evidence="1" key="1">
    <citation type="submission" date="2022-07" db="EMBL/GenBank/DDBJ databases">
        <title>Phylogenomic reconstructions and comparative analyses of Kickxellomycotina fungi.</title>
        <authorList>
            <person name="Reynolds N.K."/>
            <person name="Stajich J.E."/>
            <person name="Barry K."/>
            <person name="Grigoriev I.V."/>
            <person name="Crous P."/>
            <person name="Smith M.E."/>
        </authorList>
    </citation>
    <scope>NUCLEOTIDE SEQUENCE</scope>
    <source>
        <strain evidence="1">Benny 63K</strain>
    </source>
</reference>
<dbReference type="EMBL" id="JANBPG010003717">
    <property type="protein sequence ID" value="KAJ1879494.1"/>
    <property type="molecule type" value="Genomic_DNA"/>
</dbReference>
<organism evidence="1 2">
    <name type="scientific">Kickxella alabastrina</name>
    <dbReference type="NCBI Taxonomy" id="61397"/>
    <lineage>
        <taxon>Eukaryota</taxon>
        <taxon>Fungi</taxon>
        <taxon>Fungi incertae sedis</taxon>
        <taxon>Zoopagomycota</taxon>
        <taxon>Kickxellomycotina</taxon>
        <taxon>Kickxellomycetes</taxon>
        <taxon>Kickxellales</taxon>
        <taxon>Kickxellaceae</taxon>
        <taxon>Kickxella</taxon>
    </lineage>
</organism>
<proteinExistence type="predicted"/>
<name>A0ACC1I0M8_9FUNG</name>
<comment type="caution">
    <text evidence="1">The sequence shown here is derived from an EMBL/GenBank/DDBJ whole genome shotgun (WGS) entry which is preliminary data.</text>
</comment>
<evidence type="ECO:0000313" key="2">
    <source>
        <dbReference type="Proteomes" id="UP001150581"/>
    </source>
</evidence>
<dbReference type="Proteomes" id="UP001150581">
    <property type="component" value="Unassembled WGS sequence"/>
</dbReference>
<keyword evidence="2" id="KW-1185">Reference proteome</keyword>
<gene>
    <name evidence="1" type="ORF">LPJ66_011676</name>
</gene>